<proteinExistence type="predicted"/>
<dbReference type="InterPro" id="IPR008030">
    <property type="entry name" value="NmrA-like"/>
</dbReference>
<reference evidence="2" key="1">
    <citation type="submission" date="2020-01" db="EMBL/GenBank/DDBJ databases">
        <title>Insect and environment-associated Actinomycetes.</title>
        <authorList>
            <person name="Currrie C."/>
            <person name="Chevrette M."/>
            <person name="Carlson C."/>
            <person name="Stubbendieck R."/>
            <person name="Wendt-Pienkowski E."/>
        </authorList>
    </citation>
    <scope>NUCLEOTIDE SEQUENCE</scope>
    <source>
        <strain evidence="2">SID505</strain>
    </source>
</reference>
<dbReference type="RefSeq" id="WP_164257203.1">
    <property type="nucleotide sequence ID" value="NZ_JAAGMK010000265.1"/>
</dbReference>
<dbReference type="Gene3D" id="3.40.50.720">
    <property type="entry name" value="NAD(P)-binding Rossmann-like Domain"/>
    <property type="match status" value="1"/>
</dbReference>
<dbReference type="Pfam" id="PF05368">
    <property type="entry name" value="NmrA"/>
    <property type="match status" value="1"/>
</dbReference>
<evidence type="ECO:0000313" key="2">
    <source>
        <dbReference type="EMBL" id="NEB84508.1"/>
    </source>
</evidence>
<evidence type="ECO:0000259" key="1">
    <source>
        <dbReference type="Pfam" id="PF05368"/>
    </source>
</evidence>
<accession>A0A6G3SQ18</accession>
<dbReference type="PANTHER" id="PTHR43162:SF1">
    <property type="entry name" value="PRESTALK A DIFFERENTIATION PROTEIN A"/>
    <property type="match status" value="1"/>
</dbReference>
<dbReference type="InterPro" id="IPR036291">
    <property type="entry name" value="NAD(P)-bd_dom_sf"/>
</dbReference>
<dbReference type="Gene3D" id="3.90.25.10">
    <property type="entry name" value="UDP-galactose 4-epimerase, domain 1"/>
    <property type="match status" value="1"/>
</dbReference>
<dbReference type="EMBL" id="JAAGMK010000265">
    <property type="protein sequence ID" value="NEB84508.1"/>
    <property type="molecule type" value="Genomic_DNA"/>
</dbReference>
<sequence length="289" mass="30741">MILVTGATGAVGREVAGQLAGAGPVRILARRPERLTVRGEGVEVVEGEYGDRAALDRALRGVASVFLVTNSPTEPDDERVAAAAATAGVRHLVKLSMMAVEEPGADDFITRRQRENEQAVRESGVPWTFVRPRTFMSNTLSWAPGIRSTGVVRALYGDAPVACVDPRDVAAVAVAVLTGTGHEGRAYAVSGPEAITAREQTAQLSRVLERPLRFEELGVDAARTALLAKYPPPVAEAFLQSAERQRAGAKAAVVPTIQDLTGRPARPYRIWSAEHAEAFAPEAGRFAGE</sequence>
<name>A0A6G3SQ18_STRAQ</name>
<protein>
    <submittedName>
        <fullName evidence="2">NAD(P)H-binding protein</fullName>
    </submittedName>
</protein>
<organism evidence="2">
    <name type="scientific">Streptomyces anulatus</name>
    <name type="common">Streptomyces chrysomallus</name>
    <dbReference type="NCBI Taxonomy" id="1892"/>
    <lineage>
        <taxon>Bacteria</taxon>
        <taxon>Bacillati</taxon>
        <taxon>Actinomycetota</taxon>
        <taxon>Actinomycetes</taxon>
        <taxon>Kitasatosporales</taxon>
        <taxon>Streptomycetaceae</taxon>
        <taxon>Streptomyces</taxon>
    </lineage>
</organism>
<gene>
    <name evidence="2" type="ORF">G3I43_10010</name>
</gene>
<comment type="caution">
    <text evidence="2">The sequence shown here is derived from an EMBL/GenBank/DDBJ whole genome shotgun (WGS) entry which is preliminary data.</text>
</comment>
<feature type="domain" description="NmrA-like" evidence="1">
    <location>
        <begin position="2"/>
        <end position="243"/>
    </location>
</feature>
<dbReference type="AlphaFoldDB" id="A0A6G3SQ18"/>
<dbReference type="SUPFAM" id="SSF51735">
    <property type="entry name" value="NAD(P)-binding Rossmann-fold domains"/>
    <property type="match status" value="1"/>
</dbReference>
<dbReference type="PANTHER" id="PTHR43162">
    <property type="match status" value="1"/>
</dbReference>
<dbReference type="InterPro" id="IPR051604">
    <property type="entry name" value="Ergot_Alk_Oxidoreductase"/>
</dbReference>